<dbReference type="PANTHER" id="PTHR30632">
    <property type="entry name" value="MOLYBDATE-BINDING PERIPLASMIC PROTEIN"/>
    <property type="match status" value="1"/>
</dbReference>
<dbReference type="Gene3D" id="3.40.190.10">
    <property type="entry name" value="Periplasmic binding protein-like II"/>
    <property type="match status" value="2"/>
</dbReference>
<dbReference type="NCBIfam" id="TIGR01256">
    <property type="entry name" value="modA"/>
    <property type="match status" value="1"/>
</dbReference>
<evidence type="ECO:0000313" key="4">
    <source>
        <dbReference type="EMBL" id="MFD1738192.1"/>
    </source>
</evidence>
<sequence length="256" mass="28448">MIYISLVICFLISIFVGCSPNHNKTELTVSAASSLKDSLNEIKTNFEKENPSITITYNFGSSGSLQHQISQGAPVDVFISASKEPFNTLLHSNVVDQRYTSNLISNAIVLIASKTNNRTISDLEELTKKDWRIAIGSPETVPAGSYSKEALEKAGVWEQLKPTLIYTKDVRQVLTYVETGNVDFGFVYQTDAYISSKVEIIRTIEDTAHSPIIYPVGVISSTNHHDEAEIFYHYLSSETSLSIFKKYGFMIPVSSN</sequence>
<name>A0ABW4LUS7_9BACI</name>
<evidence type="ECO:0000256" key="2">
    <source>
        <dbReference type="ARBA" id="ARBA00022723"/>
    </source>
</evidence>
<comment type="similarity">
    <text evidence="1">Belongs to the bacterial solute-binding protein ModA family.</text>
</comment>
<dbReference type="InterPro" id="IPR005950">
    <property type="entry name" value="ModA"/>
</dbReference>
<keyword evidence="2" id="KW-0479">Metal-binding</keyword>
<dbReference type="SUPFAM" id="SSF53850">
    <property type="entry name" value="Periplasmic binding protein-like II"/>
    <property type="match status" value="1"/>
</dbReference>
<dbReference type="Pfam" id="PF13531">
    <property type="entry name" value="SBP_bac_11"/>
    <property type="match status" value="1"/>
</dbReference>
<dbReference type="PIRSF" id="PIRSF004846">
    <property type="entry name" value="ModA"/>
    <property type="match status" value="1"/>
</dbReference>
<dbReference type="EMBL" id="JBHUEM010000039">
    <property type="protein sequence ID" value="MFD1738192.1"/>
    <property type="molecule type" value="Genomic_DNA"/>
</dbReference>
<dbReference type="InterPro" id="IPR041879">
    <property type="entry name" value="YvgL-like_PBP2"/>
</dbReference>
<keyword evidence="3" id="KW-0732">Signal</keyword>
<dbReference type="Proteomes" id="UP001597214">
    <property type="component" value="Unassembled WGS sequence"/>
</dbReference>
<evidence type="ECO:0000256" key="3">
    <source>
        <dbReference type="ARBA" id="ARBA00022729"/>
    </source>
</evidence>
<evidence type="ECO:0000313" key="5">
    <source>
        <dbReference type="Proteomes" id="UP001597214"/>
    </source>
</evidence>
<dbReference type="RefSeq" id="WP_377929420.1">
    <property type="nucleotide sequence ID" value="NZ_JBHUEM010000039.1"/>
</dbReference>
<dbReference type="InterPro" id="IPR050682">
    <property type="entry name" value="ModA/WtpA"/>
</dbReference>
<dbReference type="PANTHER" id="PTHR30632:SF0">
    <property type="entry name" value="SULFATE-BINDING PROTEIN"/>
    <property type="match status" value="1"/>
</dbReference>
<proteinExistence type="inferred from homology"/>
<organism evidence="4 5">
    <name type="scientific">Bacillus salitolerans</name>
    <dbReference type="NCBI Taxonomy" id="1437434"/>
    <lineage>
        <taxon>Bacteria</taxon>
        <taxon>Bacillati</taxon>
        <taxon>Bacillota</taxon>
        <taxon>Bacilli</taxon>
        <taxon>Bacillales</taxon>
        <taxon>Bacillaceae</taxon>
        <taxon>Bacillus</taxon>
    </lineage>
</organism>
<keyword evidence="5" id="KW-1185">Reference proteome</keyword>
<gene>
    <name evidence="4" type="primary">modA</name>
    <name evidence="4" type="ORF">ACFSCX_16820</name>
</gene>
<protein>
    <submittedName>
        <fullName evidence="4">Molybdate ABC transporter substrate-binding protein</fullName>
    </submittedName>
</protein>
<dbReference type="CDD" id="cd13537">
    <property type="entry name" value="PBP2_YvgL_like"/>
    <property type="match status" value="1"/>
</dbReference>
<comment type="caution">
    <text evidence="4">The sequence shown here is derived from an EMBL/GenBank/DDBJ whole genome shotgun (WGS) entry which is preliminary data.</text>
</comment>
<reference evidence="5" key="1">
    <citation type="journal article" date="2019" name="Int. J. Syst. Evol. Microbiol.">
        <title>The Global Catalogue of Microorganisms (GCM) 10K type strain sequencing project: providing services to taxonomists for standard genome sequencing and annotation.</title>
        <authorList>
            <consortium name="The Broad Institute Genomics Platform"/>
            <consortium name="The Broad Institute Genome Sequencing Center for Infectious Disease"/>
            <person name="Wu L."/>
            <person name="Ma J."/>
        </authorList>
    </citation>
    <scope>NUCLEOTIDE SEQUENCE [LARGE SCALE GENOMIC DNA]</scope>
    <source>
        <strain evidence="5">CCUG 49339</strain>
    </source>
</reference>
<evidence type="ECO:0000256" key="1">
    <source>
        <dbReference type="ARBA" id="ARBA00009175"/>
    </source>
</evidence>
<accession>A0ABW4LUS7</accession>